<reference evidence="2" key="1">
    <citation type="journal article" date="2018" name="Genome Biol.">
        <title>SKESA: strategic k-mer extension for scrupulous assemblies.</title>
        <authorList>
            <person name="Souvorov A."/>
            <person name="Agarwala R."/>
            <person name="Lipman D.J."/>
        </authorList>
    </citation>
    <scope>NUCLEOTIDE SEQUENCE</scope>
    <source>
        <strain evidence="1">MA.DB_4</strain>
        <strain evidence="2">MA.SE08/24</strain>
    </source>
</reference>
<dbReference type="EMBL" id="DAAVHT010000050">
    <property type="protein sequence ID" value="HAF4696501.1"/>
    <property type="molecule type" value="Genomic_DNA"/>
</dbReference>
<comment type="caution">
    <text evidence="2">The sequence shown here is derived from an EMBL/GenBank/DDBJ whole genome shotgun (WGS) entry which is preliminary data.</text>
</comment>
<sequence>MHEPPVQSDYHALFGNYQLESNPKRHDKSPLAVAIGNGLNRELIRK</sequence>
<protein>
    <submittedName>
        <fullName evidence="2">Replication initiation protein</fullName>
    </submittedName>
</protein>
<proteinExistence type="predicted"/>
<dbReference type="EMBL" id="DAAVDO010000052">
    <property type="protein sequence ID" value="HAF4274322.1"/>
    <property type="molecule type" value="Genomic_DNA"/>
</dbReference>
<accession>A0A747SM46</accession>
<evidence type="ECO:0000313" key="2">
    <source>
        <dbReference type="EMBL" id="HAF4696501.1"/>
    </source>
</evidence>
<name>A0A747SM46_SALER</name>
<gene>
    <name evidence="1" type="ORF">G8K28_004771</name>
    <name evidence="2" type="ORF">G8N98_004831</name>
</gene>
<organism evidence="2">
    <name type="scientific">Salmonella enterica</name>
    <name type="common">Salmonella choleraesuis</name>
    <dbReference type="NCBI Taxonomy" id="28901"/>
    <lineage>
        <taxon>Bacteria</taxon>
        <taxon>Pseudomonadati</taxon>
        <taxon>Pseudomonadota</taxon>
        <taxon>Gammaproteobacteria</taxon>
        <taxon>Enterobacterales</taxon>
        <taxon>Enterobacteriaceae</taxon>
        <taxon>Salmonella</taxon>
    </lineage>
</organism>
<reference evidence="2" key="2">
    <citation type="submission" date="2020-02" db="EMBL/GenBank/DDBJ databases">
        <authorList>
            <consortium name="NCBI Pathogen Detection Project"/>
        </authorList>
    </citation>
    <scope>NUCLEOTIDE SEQUENCE</scope>
    <source>
        <strain evidence="1">MA.DB_4</strain>
        <strain evidence="2">MA.SE08/24</strain>
    </source>
</reference>
<dbReference type="AlphaFoldDB" id="A0A747SM46"/>
<evidence type="ECO:0000313" key="1">
    <source>
        <dbReference type="EMBL" id="HAF4274322.1"/>
    </source>
</evidence>